<gene>
    <name evidence="3" type="ORF">GTW20_14280</name>
</gene>
<dbReference type="Proteomes" id="UP000467124">
    <property type="component" value="Unassembled WGS sequence"/>
</dbReference>
<dbReference type="EMBL" id="WWHY01000001">
    <property type="protein sequence ID" value="MYR33398.1"/>
    <property type="molecule type" value="Genomic_DNA"/>
</dbReference>
<dbReference type="Pfam" id="PF03703">
    <property type="entry name" value="bPH_2"/>
    <property type="match status" value="1"/>
</dbReference>
<dbReference type="AlphaFoldDB" id="A0A7K2ITV7"/>
<sequence length="184" mass="19619">METSEPTPKTEAGPSNPRRSVDVAFAAPEGVPWRRIPTGLAWYLRLESVAVCLAAGAGGGVLALLWGLPVWALGVWLGLWLVAGVALWFLAGSSQRSWGYAEASAELYLSYGVLVRRLVVVPYGRMQVVDVTTNLLEQALGIATVRVRTAASAADTRVVGLPLSEAVQLRDRLAARSESFSTGL</sequence>
<keyword evidence="1" id="KW-0812">Transmembrane</keyword>
<evidence type="ECO:0000256" key="1">
    <source>
        <dbReference type="SAM" id="Phobius"/>
    </source>
</evidence>
<accession>A0A7K2ITV7</accession>
<name>A0A7K2ITV7_9ACTN</name>
<comment type="caution">
    <text evidence="3">The sequence shown here is derived from an EMBL/GenBank/DDBJ whole genome shotgun (WGS) entry which is preliminary data.</text>
</comment>
<evidence type="ECO:0000313" key="3">
    <source>
        <dbReference type="EMBL" id="MYR33398.1"/>
    </source>
</evidence>
<organism evidence="3 4">
    <name type="scientific">Nocardiopsis alba</name>
    <dbReference type="NCBI Taxonomy" id="53437"/>
    <lineage>
        <taxon>Bacteria</taxon>
        <taxon>Bacillati</taxon>
        <taxon>Actinomycetota</taxon>
        <taxon>Actinomycetes</taxon>
        <taxon>Streptosporangiales</taxon>
        <taxon>Nocardiopsidaceae</taxon>
        <taxon>Nocardiopsis</taxon>
    </lineage>
</organism>
<evidence type="ECO:0000259" key="2">
    <source>
        <dbReference type="Pfam" id="PF03703"/>
    </source>
</evidence>
<dbReference type="InterPro" id="IPR005182">
    <property type="entry name" value="YdbS-like_PH"/>
</dbReference>
<feature type="transmembrane region" description="Helical" evidence="1">
    <location>
        <begin position="42"/>
        <end position="65"/>
    </location>
</feature>
<keyword evidence="1" id="KW-1133">Transmembrane helix</keyword>
<feature type="transmembrane region" description="Helical" evidence="1">
    <location>
        <begin position="71"/>
        <end position="91"/>
    </location>
</feature>
<dbReference type="PANTHER" id="PTHR34473">
    <property type="entry name" value="UPF0699 TRANSMEMBRANE PROTEIN YDBS"/>
    <property type="match status" value="1"/>
</dbReference>
<evidence type="ECO:0000313" key="4">
    <source>
        <dbReference type="Proteomes" id="UP000467124"/>
    </source>
</evidence>
<keyword evidence="1" id="KW-0472">Membrane</keyword>
<proteinExistence type="predicted"/>
<protein>
    <submittedName>
        <fullName evidence="3">PH domain-containing protein</fullName>
    </submittedName>
</protein>
<feature type="domain" description="YdbS-like PH" evidence="2">
    <location>
        <begin position="96"/>
        <end position="173"/>
    </location>
</feature>
<dbReference type="PANTHER" id="PTHR34473:SF3">
    <property type="entry name" value="TRANSMEMBRANE PROTEIN-RELATED"/>
    <property type="match status" value="1"/>
</dbReference>
<reference evidence="3 4" key="1">
    <citation type="journal article" date="2019" name="Nat. Commun.">
        <title>The antimicrobial potential of Streptomyces from insect microbiomes.</title>
        <authorList>
            <person name="Chevrette M.G."/>
            <person name="Carlson C.M."/>
            <person name="Ortega H.E."/>
            <person name="Thomas C."/>
            <person name="Ananiev G.E."/>
            <person name="Barns K.J."/>
            <person name="Book A.J."/>
            <person name="Cagnazzo J."/>
            <person name="Carlos C."/>
            <person name="Flanigan W."/>
            <person name="Grubbs K.J."/>
            <person name="Horn H.A."/>
            <person name="Hoffmann F.M."/>
            <person name="Klassen J.L."/>
            <person name="Knack J.J."/>
            <person name="Lewin G.R."/>
            <person name="McDonald B.R."/>
            <person name="Muller L."/>
            <person name="Melo W.G.P."/>
            <person name="Pinto-Tomas A.A."/>
            <person name="Schmitz A."/>
            <person name="Wendt-Pienkowski E."/>
            <person name="Wildman S."/>
            <person name="Zhao M."/>
            <person name="Zhang F."/>
            <person name="Bugni T.S."/>
            <person name="Andes D.R."/>
            <person name="Pupo M.T."/>
            <person name="Currie C.R."/>
        </authorList>
    </citation>
    <scope>NUCLEOTIDE SEQUENCE [LARGE SCALE GENOMIC DNA]</scope>
    <source>
        <strain evidence="3 4">SID5840</strain>
    </source>
</reference>